<evidence type="ECO:0000313" key="3">
    <source>
        <dbReference type="EMBL" id="MFC7191741.1"/>
    </source>
</evidence>
<dbReference type="Pfam" id="PF13279">
    <property type="entry name" value="4HBT_2"/>
    <property type="match status" value="1"/>
</dbReference>
<protein>
    <submittedName>
        <fullName evidence="3">Acyl-CoA thioesterase</fullName>
        <ecNumber evidence="3">3.1.2.-</ecNumber>
    </submittedName>
</protein>
<dbReference type="RefSeq" id="WP_264555481.1">
    <property type="nucleotide sequence ID" value="NZ_CP109979.1"/>
</dbReference>
<name>A0ABD5YU84_9EURY</name>
<accession>A0ABD5YU84</accession>
<dbReference type="PIRSF" id="PIRSF003230">
    <property type="entry name" value="YbgC"/>
    <property type="match status" value="1"/>
</dbReference>
<proteinExistence type="inferred from homology"/>
<dbReference type="InterPro" id="IPR050563">
    <property type="entry name" value="4-hydroxybenzoyl-CoA_TE"/>
</dbReference>
<evidence type="ECO:0000256" key="1">
    <source>
        <dbReference type="ARBA" id="ARBA00005953"/>
    </source>
</evidence>
<dbReference type="NCBIfam" id="TIGR00051">
    <property type="entry name" value="YbgC/FadM family acyl-CoA thioesterase"/>
    <property type="match status" value="1"/>
</dbReference>
<organism evidence="3 4">
    <name type="scientific">Halocatena marina</name>
    <dbReference type="NCBI Taxonomy" id="2934937"/>
    <lineage>
        <taxon>Archaea</taxon>
        <taxon>Methanobacteriati</taxon>
        <taxon>Methanobacteriota</taxon>
        <taxon>Stenosarchaea group</taxon>
        <taxon>Halobacteria</taxon>
        <taxon>Halobacteriales</taxon>
        <taxon>Natronomonadaceae</taxon>
        <taxon>Halocatena</taxon>
    </lineage>
</organism>
<reference evidence="3 4" key="1">
    <citation type="journal article" date="2019" name="Int. J. Syst. Evol. Microbiol.">
        <title>The Global Catalogue of Microorganisms (GCM) 10K type strain sequencing project: providing services to taxonomists for standard genome sequencing and annotation.</title>
        <authorList>
            <consortium name="The Broad Institute Genomics Platform"/>
            <consortium name="The Broad Institute Genome Sequencing Center for Infectious Disease"/>
            <person name="Wu L."/>
            <person name="Ma J."/>
        </authorList>
    </citation>
    <scope>NUCLEOTIDE SEQUENCE [LARGE SCALE GENOMIC DNA]</scope>
    <source>
        <strain evidence="3 4">RDMS1</strain>
    </source>
</reference>
<keyword evidence="2 3" id="KW-0378">Hydrolase</keyword>
<dbReference type="GO" id="GO:0016787">
    <property type="term" value="F:hydrolase activity"/>
    <property type="evidence" value="ECO:0007669"/>
    <property type="project" value="UniProtKB-KW"/>
</dbReference>
<dbReference type="CDD" id="cd00586">
    <property type="entry name" value="4HBT"/>
    <property type="match status" value="1"/>
</dbReference>
<gene>
    <name evidence="3" type="ORF">ACFQL7_19420</name>
</gene>
<dbReference type="InterPro" id="IPR029069">
    <property type="entry name" value="HotDog_dom_sf"/>
</dbReference>
<dbReference type="GeneID" id="76201515"/>
<comment type="similarity">
    <text evidence="1">Belongs to the 4-hydroxybenzoyl-CoA thioesterase family.</text>
</comment>
<dbReference type="PANTHER" id="PTHR31793:SF27">
    <property type="entry name" value="NOVEL THIOESTERASE SUPERFAMILY DOMAIN AND SAPOSIN A-TYPE DOMAIN CONTAINING PROTEIN (0610012H03RIK)"/>
    <property type="match status" value="1"/>
</dbReference>
<sequence length="140" mass="16072">MHEVYENRVRFAETDQQGVVFYGEYVTYQDEATSAFLREIGYDYTTLIENEWDIHVAHVDLDYRSPAFFEDVIVNSLRVESIGHSSITFDYQARRSMDDTVLVEGHVTHVAVDDTGTPTRIPDTFRDAVIAFQDEPPESA</sequence>
<dbReference type="Proteomes" id="UP001596417">
    <property type="component" value="Unassembled WGS sequence"/>
</dbReference>
<comment type="caution">
    <text evidence="3">The sequence shown here is derived from an EMBL/GenBank/DDBJ whole genome shotgun (WGS) entry which is preliminary data.</text>
</comment>
<keyword evidence="4" id="KW-1185">Reference proteome</keyword>
<dbReference type="SUPFAM" id="SSF54637">
    <property type="entry name" value="Thioesterase/thiol ester dehydrase-isomerase"/>
    <property type="match status" value="1"/>
</dbReference>
<dbReference type="InterPro" id="IPR006684">
    <property type="entry name" value="YbgC/YbaW"/>
</dbReference>
<evidence type="ECO:0000256" key="2">
    <source>
        <dbReference type="ARBA" id="ARBA00022801"/>
    </source>
</evidence>
<dbReference type="Gene3D" id="3.10.129.10">
    <property type="entry name" value="Hotdog Thioesterase"/>
    <property type="match status" value="1"/>
</dbReference>
<dbReference type="AlphaFoldDB" id="A0ABD5YU84"/>
<evidence type="ECO:0000313" key="4">
    <source>
        <dbReference type="Proteomes" id="UP001596417"/>
    </source>
</evidence>
<dbReference type="EC" id="3.1.2.-" evidence="3"/>
<dbReference type="EMBL" id="JBHTAX010000001">
    <property type="protein sequence ID" value="MFC7191741.1"/>
    <property type="molecule type" value="Genomic_DNA"/>
</dbReference>
<dbReference type="PANTHER" id="PTHR31793">
    <property type="entry name" value="4-HYDROXYBENZOYL-COA THIOESTERASE FAMILY MEMBER"/>
    <property type="match status" value="1"/>
</dbReference>